<dbReference type="EMBL" id="LT960614">
    <property type="protein sequence ID" value="SON54132.1"/>
    <property type="molecule type" value="Genomic_DNA"/>
</dbReference>
<evidence type="ECO:0000313" key="6">
    <source>
        <dbReference type="EMBL" id="SON54132.1"/>
    </source>
</evidence>
<keyword evidence="3" id="KW-0238">DNA-binding</keyword>
<dbReference type="Proteomes" id="UP000223606">
    <property type="component" value="Chromosome 1"/>
</dbReference>
<dbReference type="PANTHER" id="PTHR30126:SF40">
    <property type="entry name" value="HTH-TYPE TRANSCRIPTIONAL REGULATOR GLTR"/>
    <property type="match status" value="1"/>
</dbReference>
<keyword evidence="7" id="KW-1185">Reference proteome</keyword>
<dbReference type="InterPro" id="IPR036388">
    <property type="entry name" value="WH-like_DNA-bd_sf"/>
</dbReference>
<dbReference type="AlphaFoldDB" id="A0A2C9D1E5"/>
<evidence type="ECO:0000313" key="7">
    <source>
        <dbReference type="Proteomes" id="UP000223606"/>
    </source>
</evidence>
<protein>
    <submittedName>
        <fullName evidence="6">HTH-type transcriptional activator CmpR</fullName>
    </submittedName>
</protein>
<evidence type="ECO:0000259" key="5">
    <source>
        <dbReference type="PROSITE" id="PS50931"/>
    </source>
</evidence>
<dbReference type="CDD" id="cd05466">
    <property type="entry name" value="PBP2_LTTR_substrate"/>
    <property type="match status" value="1"/>
</dbReference>
<dbReference type="Gene3D" id="3.40.190.10">
    <property type="entry name" value="Periplasmic binding protein-like II"/>
    <property type="match status" value="2"/>
</dbReference>
<dbReference type="OrthoDB" id="9786526at2"/>
<evidence type="ECO:0000256" key="2">
    <source>
        <dbReference type="ARBA" id="ARBA00023015"/>
    </source>
</evidence>
<dbReference type="Gene3D" id="1.10.10.10">
    <property type="entry name" value="Winged helix-like DNA-binding domain superfamily/Winged helix DNA-binding domain"/>
    <property type="match status" value="1"/>
</dbReference>
<evidence type="ECO:0000256" key="3">
    <source>
        <dbReference type="ARBA" id="ARBA00023125"/>
    </source>
</evidence>
<dbReference type="SUPFAM" id="SSF46785">
    <property type="entry name" value="Winged helix' DNA-binding domain"/>
    <property type="match status" value="1"/>
</dbReference>
<accession>A0A2C9D1E5</accession>
<dbReference type="InterPro" id="IPR000847">
    <property type="entry name" value="LysR_HTH_N"/>
</dbReference>
<dbReference type="InterPro" id="IPR036390">
    <property type="entry name" value="WH_DNA-bd_sf"/>
</dbReference>
<dbReference type="Pfam" id="PF00126">
    <property type="entry name" value="HTH_1"/>
    <property type="match status" value="1"/>
</dbReference>
<feature type="domain" description="HTH lysR-type" evidence="5">
    <location>
        <begin position="1"/>
        <end position="57"/>
    </location>
</feature>
<dbReference type="GO" id="GO:0003700">
    <property type="term" value="F:DNA-binding transcription factor activity"/>
    <property type="evidence" value="ECO:0007669"/>
    <property type="project" value="InterPro"/>
</dbReference>
<dbReference type="InterPro" id="IPR005119">
    <property type="entry name" value="LysR_subst-bd"/>
</dbReference>
<dbReference type="KEGG" id="hdi:HDIA_0591"/>
<comment type="similarity">
    <text evidence="1">Belongs to the LysR transcriptional regulatory family.</text>
</comment>
<proteinExistence type="inferred from homology"/>
<dbReference type="RefSeq" id="WP_099554206.1">
    <property type="nucleotide sequence ID" value="NZ_LT960614.1"/>
</dbReference>
<organism evidence="6 7">
    <name type="scientific">Hartmannibacter diazotrophicus</name>
    <dbReference type="NCBI Taxonomy" id="1482074"/>
    <lineage>
        <taxon>Bacteria</taxon>
        <taxon>Pseudomonadati</taxon>
        <taxon>Pseudomonadota</taxon>
        <taxon>Alphaproteobacteria</taxon>
        <taxon>Hyphomicrobiales</taxon>
        <taxon>Pleomorphomonadaceae</taxon>
        <taxon>Hartmannibacter</taxon>
    </lineage>
</organism>
<dbReference type="GO" id="GO:0000976">
    <property type="term" value="F:transcription cis-regulatory region binding"/>
    <property type="evidence" value="ECO:0007669"/>
    <property type="project" value="TreeGrafter"/>
</dbReference>
<reference evidence="7" key="1">
    <citation type="submission" date="2017-09" db="EMBL/GenBank/DDBJ databases">
        <title>Genome sequence of Nannocystis excedens DSM 71.</title>
        <authorList>
            <person name="Blom J."/>
        </authorList>
    </citation>
    <scope>NUCLEOTIDE SEQUENCE [LARGE SCALE GENOMIC DNA]</scope>
    <source>
        <strain evidence="7">type strain: E19</strain>
    </source>
</reference>
<evidence type="ECO:0000256" key="4">
    <source>
        <dbReference type="ARBA" id="ARBA00023163"/>
    </source>
</evidence>
<keyword evidence="2" id="KW-0805">Transcription regulation</keyword>
<sequence>MDIEQLRTFDRIVRDGSFTKAAARLNVTQATVSMRMRALEDVIGKPLLVRGRQIALTEAGIAFLPFARRILSTMIEGQNAIRAAEHGQVSLACLRSLIRVLTAEPIAEFAADHPGIQLTIEEGRHRDIAEYVHDRRVDLAVMGWPNLDPLLDTIAPIAILRENVPLCACPALAAAIGPEPTIERIFDLAPQFLRLFWWQHMPEAIASLGARARTMSAAPYAPARAMIEKGLAVGHLLEPLVRDALDAGRLVDISPVDMPVVTRDSALVAGKPDAMARPLVADLAGRLIASANAIGMTATDCR</sequence>
<dbReference type="PANTHER" id="PTHR30126">
    <property type="entry name" value="HTH-TYPE TRANSCRIPTIONAL REGULATOR"/>
    <property type="match status" value="1"/>
</dbReference>
<keyword evidence="4" id="KW-0804">Transcription</keyword>
<dbReference type="PROSITE" id="PS50931">
    <property type="entry name" value="HTH_LYSR"/>
    <property type="match status" value="1"/>
</dbReference>
<evidence type="ECO:0000256" key="1">
    <source>
        <dbReference type="ARBA" id="ARBA00009437"/>
    </source>
</evidence>
<dbReference type="SUPFAM" id="SSF53850">
    <property type="entry name" value="Periplasmic binding protein-like II"/>
    <property type="match status" value="1"/>
</dbReference>
<gene>
    <name evidence="6" type="primary">cmpR_2</name>
    <name evidence="6" type="ORF">HDIA_0591</name>
</gene>
<dbReference type="PRINTS" id="PR00039">
    <property type="entry name" value="HTHLYSR"/>
</dbReference>
<dbReference type="Pfam" id="PF03466">
    <property type="entry name" value="LysR_substrate"/>
    <property type="match status" value="1"/>
</dbReference>
<name>A0A2C9D1E5_9HYPH</name>